<accession>A0ABD1UQC4</accession>
<evidence type="ECO:0000313" key="2">
    <source>
        <dbReference type="Proteomes" id="UP001604336"/>
    </source>
</evidence>
<proteinExistence type="predicted"/>
<gene>
    <name evidence="1" type="ORF">Adt_12300</name>
</gene>
<keyword evidence="2" id="KW-1185">Reference proteome</keyword>
<sequence length="101" mass="11797">MISTTLQHNAYYNVQVSITWTKTLLISIDIKVDSNFEVKNFNEDDDLLLELSTAKDVEFQFGLRLEQGYINGNEEDSDKLFIYLLSNEFISDNCENEVRYN</sequence>
<dbReference type="AlphaFoldDB" id="A0ABD1UQC4"/>
<evidence type="ECO:0000313" key="1">
    <source>
        <dbReference type="EMBL" id="KAL2527246.1"/>
    </source>
</evidence>
<dbReference type="EMBL" id="JBFOLK010000003">
    <property type="protein sequence ID" value="KAL2527246.1"/>
    <property type="molecule type" value="Genomic_DNA"/>
</dbReference>
<dbReference type="Proteomes" id="UP001604336">
    <property type="component" value="Unassembled WGS sequence"/>
</dbReference>
<organism evidence="1 2">
    <name type="scientific">Abeliophyllum distichum</name>
    <dbReference type="NCBI Taxonomy" id="126358"/>
    <lineage>
        <taxon>Eukaryota</taxon>
        <taxon>Viridiplantae</taxon>
        <taxon>Streptophyta</taxon>
        <taxon>Embryophyta</taxon>
        <taxon>Tracheophyta</taxon>
        <taxon>Spermatophyta</taxon>
        <taxon>Magnoliopsida</taxon>
        <taxon>eudicotyledons</taxon>
        <taxon>Gunneridae</taxon>
        <taxon>Pentapetalae</taxon>
        <taxon>asterids</taxon>
        <taxon>lamiids</taxon>
        <taxon>Lamiales</taxon>
        <taxon>Oleaceae</taxon>
        <taxon>Forsythieae</taxon>
        <taxon>Abeliophyllum</taxon>
    </lineage>
</organism>
<name>A0ABD1UQC4_9LAMI</name>
<reference evidence="2" key="1">
    <citation type="submission" date="2024-07" db="EMBL/GenBank/DDBJ databases">
        <title>Two chromosome-level genome assemblies of Korean endemic species Abeliophyllum distichum and Forsythia ovata (Oleaceae).</title>
        <authorList>
            <person name="Jang H."/>
        </authorList>
    </citation>
    <scope>NUCLEOTIDE SEQUENCE [LARGE SCALE GENOMIC DNA]</scope>
</reference>
<protein>
    <submittedName>
        <fullName evidence="1">Uncharacterized protein</fullName>
    </submittedName>
</protein>
<comment type="caution">
    <text evidence="1">The sequence shown here is derived from an EMBL/GenBank/DDBJ whole genome shotgun (WGS) entry which is preliminary data.</text>
</comment>